<dbReference type="PROSITE" id="PS50112">
    <property type="entry name" value="PAS"/>
    <property type="match status" value="1"/>
</dbReference>
<gene>
    <name evidence="18" type="ORF">SAMN02745973_00264</name>
</gene>
<evidence type="ECO:0000256" key="7">
    <source>
        <dbReference type="ARBA" id="ARBA00022692"/>
    </source>
</evidence>
<keyword evidence="4" id="KW-1003">Cell membrane</keyword>
<dbReference type="Pfam" id="PF00672">
    <property type="entry name" value="HAMP"/>
    <property type="match status" value="1"/>
</dbReference>
<comment type="subcellular location">
    <subcellularLocation>
        <location evidence="2">Cell membrane</location>
        <topology evidence="2">Multi-pass membrane protein</topology>
    </subcellularLocation>
</comment>
<reference evidence="18 19" key="1">
    <citation type="submission" date="2017-02" db="EMBL/GenBank/DDBJ databases">
        <authorList>
            <person name="Peterson S.W."/>
        </authorList>
    </citation>
    <scope>NUCLEOTIDE SEQUENCE [LARGE SCALE GENOMIC DNA]</scope>
    <source>
        <strain evidence="18 19">DSM 15102</strain>
    </source>
</reference>
<keyword evidence="9 18" id="KW-0418">Kinase</keyword>
<dbReference type="FunFam" id="1.10.287.130:FF:000008">
    <property type="entry name" value="Two-component sensor histidine kinase"/>
    <property type="match status" value="1"/>
</dbReference>
<dbReference type="Pfam" id="PF02518">
    <property type="entry name" value="HATPase_c"/>
    <property type="match status" value="1"/>
</dbReference>
<dbReference type="Pfam" id="PF16736">
    <property type="entry name" value="sCache_like"/>
    <property type="match status" value="1"/>
</dbReference>
<dbReference type="Pfam" id="PF00989">
    <property type="entry name" value="PAS"/>
    <property type="match status" value="1"/>
</dbReference>
<dbReference type="SMART" id="SM00091">
    <property type="entry name" value="PAS"/>
    <property type="match status" value="1"/>
</dbReference>
<keyword evidence="10" id="KW-0067">ATP-binding</keyword>
<evidence type="ECO:0000259" key="16">
    <source>
        <dbReference type="PROSITE" id="PS50112"/>
    </source>
</evidence>
<dbReference type="SUPFAM" id="SSF103190">
    <property type="entry name" value="Sensory domain-like"/>
    <property type="match status" value="1"/>
</dbReference>
<keyword evidence="11 14" id="KW-1133">Transmembrane helix</keyword>
<dbReference type="GO" id="GO:0016036">
    <property type="term" value="P:cellular response to phosphate starvation"/>
    <property type="evidence" value="ECO:0007669"/>
    <property type="project" value="TreeGrafter"/>
</dbReference>
<dbReference type="InterPro" id="IPR003660">
    <property type="entry name" value="HAMP_dom"/>
</dbReference>
<dbReference type="PRINTS" id="PR00344">
    <property type="entry name" value="BCTRLSENSOR"/>
</dbReference>
<dbReference type="CDD" id="cd00130">
    <property type="entry name" value="PAS"/>
    <property type="match status" value="1"/>
</dbReference>
<evidence type="ECO:0000256" key="5">
    <source>
        <dbReference type="ARBA" id="ARBA00022553"/>
    </source>
</evidence>
<evidence type="ECO:0000256" key="3">
    <source>
        <dbReference type="ARBA" id="ARBA00012438"/>
    </source>
</evidence>
<dbReference type="Pfam" id="PF00512">
    <property type="entry name" value="HisKA"/>
    <property type="match status" value="1"/>
</dbReference>
<dbReference type="GO" id="GO:0004721">
    <property type="term" value="F:phosphoprotein phosphatase activity"/>
    <property type="evidence" value="ECO:0007669"/>
    <property type="project" value="TreeGrafter"/>
</dbReference>
<evidence type="ECO:0000313" key="19">
    <source>
        <dbReference type="Proteomes" id="UP000196365"/>
    </source>
</evidence>
<evidence type="ECO:0000256" key="6">
    <source>
        <dbReference type="ARBA" id="ARBA00022679"/>
    </source>
</evidence>
<feature type="transmembrane region" description="Helical" evidence="14">
    <location>
        <begin position="6"/>
        <end position="28"/>
    </location>
</feature>
<evidence type="ECO:0000256" key="14">
    <source>
        <dbReference type="SAM" id="Phobius"/>
    </source>
</evidence>
<dbReference type="InterPro" id="IPR003661">
    <property type="entry name" value="HisK_dim/P_dom"/>
</dbReference>
<dbReference type="Gene3D" id="3.30.565.10">
    <property type="entry name" value="Histidine kinase-like ATPase, C-terminal domain"/>
    <property type="match status" value="1"/>
</dbReference>
<dbReference type="GO" id="GO:0006355">
    <property type="term" value="P:regulation of DNA-templated transcription"/>
    <property type="evidence" value="ECO:0007669"/>
    <property type="project" value="InterPro"/>
</dbReference>
<dbReference type="SMART" id="SM00387">
    <property type="entry name" value="HATPase_c"/>
    <property type="match status" value="1"/>
</dbReference>
<name>A0A1T4K0Q5_9FIRM</name>
<dbReference type="RefSeq" id="WP_087677704.1">
    <property type="nucleotide sequence ID" value="NZ_FUWV01000001.1"/>
</dbReference>
<dbReference type="SUPFAM" id="SSF55785">
    <property type="entry name" value="PYP-like sensor domain (PAS domain)"/>
    <property type="match status" value="1"/>
</dbReference>
<dbReference type="InterPro" id="IPR003594">
    <property type="entry name" value="HATPase_dom"/>
</dbReference>
<dbReference type="CDD" id="cd06225">
    <property type="entry name" value="HAMP"/>
    <property type="match status" value="1"/>
</dbReference>
<proteinExistence type="predicted"/>
<dbReference type="FunFam" id="3.30.565.10:FF:000023">
    <property type="entry name" value="PAS domain-containing sensor histidine kinase"/>
    <property type="match status" value="1"/>
</dbReference>
<dbReference type="PANTHER" id="PTHR45453">
    <property type="entry name" value="PHOSPHATE REGULON SENSOR PROTEIN PHOR"/>
    <property type="match status" value="1"/>
</dbReference>
<organism evidence="18 19">
    <name type="scientific">Garciella nitratireducens DSM 15102</name>
    <dbReference type="NCBI Taxonomy" id="1121911"/>
    <lineage>
        <taxon>Bacteria</taxon>
        <taxon>Bacillati</taxon>
        <taxon>Bacillota</taxon>
        <taxon>Clostridia</taxon>
        <taxon>Eubacteriales</taxon>
        <taxon>Eubacteriaceae</taxon>
        <taxon>Garciella</taxon>
    </lineage>
</organism>
<dbReference type="NCBIfam" id="NF046044">
    <property type="entry name" value="PnpS"/>
    <property type="match status" value="1"/>
</dbReference>
<dbReference type="SUPFAM" id="SSF55874">
    <property type="entry name" value="ATPase domain of HSP90 chaperone/DNA topoisomerase II/histidine kinase"/>
    <property type="match status" value="1"/>
</dbReference>
<dbReference type="InterPro" id="IPR013767">
    <property type="entry name" value="PAS_fold"/>
</dbReference>
<keyword evidence="7 14" id="KW-0812">Transmembrane</keyword>
<comment type="catalytic activity">
    <reaction evidence="1">
        <text>ATP + protein L-histidine = ADP + protein N-phospho-L-histidine.</text>
        <dbReference type="EC" id="2.7.13.3"/>
    </reaction>
</comment>
<keyword evidence="19" id="KW-1185">Reference proteome</keyword>
<dbReference type="NCBIfam" id="TIGR00229">
    <property type="entry name" value="sensory_box"/>
    <property type="match status" value="1"/>
</dbReference>
<dbReference type="OrthoDB" id="9813151at2"/>
<keyword evidence="8" id="KW-0547">Nucleotide-binding</keyword>
<dbReference type="PROSITE" id="PS50109">
    <property type="entry name" value="HIS_KIN"/>
    <property type="match status" value="1"/>
</dbReference>
<keyword evidence="5" id="KW-0597">Phosphoprotein</keyword>
<feature type="domain" description="PAS" evidence="16">
    <location>
        <begin position="242"/>
        <end position="285"/>
    </location>
</feature>
<keyword evidence="12" id="KW-0902">Two-component regulatory system</keyword>
<evidence type="ECO:0000313" key="18">
    <source>
        <dbReference type="EMBL" id="SJZ35954.1"/>
    </source>
</evidence>
<dbReference type="Proteomes" id="UP000196365">
    <property type="component" value="Unassembled WGS sequence"/>
</dbReference>
<keyword evidence="6" id="KW-0808">Transferase</keyword>
<feature type="domain" description="Histidine kinase" evidence="15">
    <location>
        <begin position="369"/>
        <end position="587"/>
    </location>
</feature>
<dbReference type="InterPro" id="IPR036097">
    <property type="entry name" value="HisK_dim/P_sf"/>
</dbReference>
<dbReference type="InterPro" id="IPR050351">
    <property type="entry name" value="BphY/WalK/GraS-like"/>
</dbReference>
<dbReference type="Gene3D" id="1.10.287.130">
    <property type="match status" value="1"/>
</dbReference>
<feature type="domain" description="HAMP" evidence="17">
    <location>
        <begin position="185"/>
        <end position="237"/>
    </location>
</feature>
<evidence type="ECO:0000259" key="15">
    <source>
        <dbReference type="PROSITE" id="PS50109"/>
    </source>
</evidence>
<dbReference type="Gene3D" id="6.10.340.10">
    <property type="match status" value="1"/>
</dbReference>
<evidence type="ECO:0000256" key="8">
    <source>
        <dbReference type="ARBA" id="ARBA00022741"/>
    </source>
</evidence>
<dbReference type="CDD" id="cd00082">
    <property type="entry name" value="HisKA"/>
    <property type="match status" value="1"/>
</dbReference>
<dbReference type="PANTHER" id="PTHR45453:SF1">
    <property type="entry name" value="PHOSPHATE REGULON SENSOR PROTEIN PHOR"/>
    <property type="match status" value="1"/>
</dbReference>
<dbReference type="EC" id="2.7.13.3" evidence="3"/>
<dbReference type="SMART" id="SM00304">
    <property type="entry name" value="HAMP"/>
    <property type="match status" value="1"/>
</dbReference>
<evidence type="ECO:0000256" key="1">
    <source>
        <dbReference type="ARBA" id="ARBA00000085"/>
    </source>
</evidence>
<dbReference type="InterPro" id="IPR031967">
    <property type="entry name" value="PhoR_single_Cache-like_dom"/>
</dbReference>
<feature type="transmembrane region" description="Helical" evidence="14">
    <location>
        <begin position="162"/>
        <end position="184"/>
    </location>
</feature>
<evidence type="ECO:0000256" key="13">
    <source>
        <dbReference type="ARBA" id="ARBA00023136"/>
    </source>
</evidence>
<dbReference type="SMART" id="SM00388">
    <property type="entry name" value="HisKA"/>
    <property type="match status" value="1"/>
</dbReference>
<accession>A0A1T4K0Q5</accession>
<dbReference type="InterPro" id="IPR036890">
    <property type="entry name" value="HATPase_C_sf"/>
</dbReference>
<dbReference type="PROSITE" id="PS50885">
    <property type="entry name" value="HAMP"/>
    <property type="match status" value="1"/>
</dbReference>
<dbReference type="EMBL" id="FUWV01000001">
    <property type="protein sequence ID" value="SJZ35954.1"/>
    <property type="molecule type" value="Genomic_DNA"/>
</dbReference>
<sequence>MYKKILTGFILILIIGISLTGFLSMEVAKNTYVGYMEKTLRKDCYLVKEYAFDQDIDLKNINVKKILPIIKMTNNRITIIDIDGKVIYDSHEKIKNMDNHKHRSEVQEALHQKESSVVRYSKTLKKDMMYYAIPLKDKDRVLGVLRISIPLDEANFINKNMFISLVVSSLIGIIIASIIAYRYLYYTTKPIKELTAAVKDIAGGNFSRRITILPKDEFGELGISFNEMAKQLQLSMETLKIQNIKLETILNSMPEGIIAVDTQKNIMLINPSAREIFHIKEKEQIIGKNILENIRNHQFYKVMNDILINQEREPIEIKIDASETKILRISSAPIRYISKYERIRGIILIIEDITQLRKLENVRRDFIANVSHELKTPITSIRGFVETLRSGEVQDENMQKRFLEIIDLESERLIRLVEDILTLSDLENNLELIQMEKIDVKETLNEIIAIMRQLASKKEITIRSNIEENMNLLYFTKDKFKQMMINLIDNAIKYTPKGGKVEVNAYQNKNQLQIEIKDTGIGIPKEDIPRLFERFYRVDKARSRSAGGTGLGLAIVKHILQLMNGKIKVESELGKGTSFILFIPITTN</sequence>
<dbReference type="InterPro" id="IPR035965">
    <property type="entry name" value="PAS-like_dom_sf"/>
</dbReference>
<evidence type="ECO:0000256" key="10">
    <source>
        <dbReference type="ARBA" id="ARBA00022840"/>
    </source>
</evidence>
<dbReference type="InterPro" id="IPR029151">
    <property type="entry name" value="Sensor-like_sf"/>
</dbReference>
<dbReference type="Gene3D" id="3.30.450.20">
    <property type="entry name" value="PAS domain"/>
    <property type="match status" value="2"/>
</dbReference>
<keyword evidence="13 14" id="KW-0472">Membrane</keyword>
<dbReference type="InterPro" id="IPR000014">
    <property type="entry name" value="PAS"/>
</dbReference>
<dbReference type="InterPro" id="IPR005467">
    <property type="entry name" value="His_kinase_dom"/>
</dbReference>
<dbReference type="AlphaFoldDB" id="A0A1T4K0Q5"/>
<evidence type="ECO:0000256" key="2">
    <source>
        <dbReference type="ARBA" id="ARBA00004651"/>
    </source>
</evidence>
<dbReference type="GO" id="GO:0000155">
    <property type="term" value="F:phosphorelay sensor kinase activity"/>
    <property type="evidence" value="ECO:0007669"/>
    <property type="project" value="InterPro"/>
</dbReference>
<dbReference type="GO" id="GO:0005886">
    <property type="term" value="C:plasma membrane"/>
    <property type="evidence" value="ECO:0007669"/>
    <property type="project" value="UniProtKB-SubCell"/>
</dbReference>
<evidence type="ECO:0000259" key="17">
    <source>
        <dbReference type="PROSITE" id="PS50885"/>
    </source>
</evidence>
<dbReference type="GO" id="GO:0005524">
    <property type="term" value="F:ATP binding"/>
    <property type="evidence" value="ECO:0007669"/>
    <property type="project" value="UniProtKB-KW"/>
</dbReference>
<protein>
    <recommendedName>
        <fullName evidence="3">histidine kinase</fullName>
        <ecNumber evidence="3">2.7.13.3</ecNumber>
    </recommendedName>
</protein>
<dbReference type="InterPro" id="IPR004358">
    <property type="entry name" value="Sig_transdc_His_kin-like_C"/>
</dbReference>
<dbReference type="SUPFAM" id="SSF158472">
    <property type="entry name" value="HAMP domain-like"/>
    <property type="match status" value="1"/>
</dbReference>
<evidence type="ECO:0000256" key="12">
    <source>
        <dbReference type="ARBA" id="ARBA00023012"/>
    </source>
</evidence>
<evidence type="ECO:0000256" key="4">
    <source>
        <dbReference type="ARBA" id="ARBA00022475"/>
    </source>
</evidence>
<evidence type="ECO:0000256" key="9">
    <source>
        <dbReference type="ARBA" id="ARBA00022777"/>
    </source>
</evidence>
<evidence type="ECO:0000256" key="11">
    <source>
        <dbReference type="ARBA" id="ARBA00022989"/>
    </source>
</evidence>
<dbReference type="SUPFAM" id="SSF47384">
    <property type="entry name" value="Homodimeric domain of signal transducing histidine kinase"/>
    <property type="match status" value="1"/>
</dbReference>
<dbReference type="CDD" id="cd00075">
    <property type="entry name" value="HATPase"/>
    <property type="match status" value="1"/>
</dbReference>